<proteinExistence type="predicted"/>
<gene>
    <name evidence="2" type="ORF">C1645_776375</name>
</gene>
<accession>A0A397SNZ5</accession>
<reference evidence="2 3" key="1">
    <citation type="submission" date="2018-06" db="EMBL/GenBank/DDBJ databases">
        <title>Comparative genomics reveals the genomic features of Rhizophagus irregularis, R. cerebriforme, R. diaphanum and Gigaspora rosea, and their symbiotic lifestyle signature.</title>
        <authorList>
            <person name="Morin E."/>
            <person name="San Clemente H."/>
            <person name="Chen E.C.H."/>
            <person name="De La Providencia I."/>
            <person name="Hainaut M."/>
            <person name="Kuo A."/>
            <person name="Kohler A."/>
            <person name="Murat C."/>
            <person name="Tang N."/>
            <person name="Roy S."/>
            <person name="Loubradou J."/>
            <person name="Henrissat B."/>
            <person name="Grigoriev I.V."/>
            <person name="Corradi N."/>
            <person name="Roux C."/>
            <person name="Martin F.M."/>
        </authorList>
    </citation>
    <scope>NUCLEOTIDE SEQUENCE [LARGE SCALE GENOMIC DNA]</scope>
    <source>
        <strain evidence="2 3">DAOM 227022</strain>
    </source>
</reference>
<protein>
    <submittedName>
        <fullName evidence="2">Uncharacterized protein</fullName>
    </submittedName>
</protein>
<keyword evidence="3" id="KW-1185">Reference proteome</keyword>
<evidence type="ECO:0000313" key="3">
    <source>
        <dbReference type="Proteomes" id="UP000265703"/>
    </source>
</evidence>
<name>A0A397SNZ5_9GLOM</name>
<keyword evidence="1" id="KW-1133">Transmembrane helix</keyword>
<keyword evidence="1" id="KW-0812">Transmembrane</keyword>
<evidence type="ECO:0000313" key="2">
    <source>
        <dbReference type="EMBL" id="RIA87853.1"/>
    </source>
</evidence>
<keyword evidence="1" id="KW-0472">Membrane</keyword>
<dbReference type="AlphaFoldDB" id="A0A397SNZ5"/>
<dbReference type="Proteomes" id="UP000265703">
    <property type="component" value="Unassembled WGS sequence"/>
</dbReference>
<dbReference type="EMBL" id="QKYT01000290">
    <property type="protein sequence ID" value="RIA87853.1"/>
    <property type="molecule type" value="Genomic_DNA"/>
</dbReference>
<sequence>MTNQILTLANAFWMIVVVQLTNSLVFVQIIINVHFLQERCLTTQYVYFIESCCKEESAEYLKEFTFVTCNMFDYIRDTVY</sequence>
<evidence type="ECO:0000256" key="1">
    <source>
        <dbReference type="SAM" id="Phobius"/>
    </source>
</evidence>
<comment type="caution">
    <text evidence="2">The sequence shown here is derived from an EMBL/GenBank/DDBJ whole genome shotgun (WGS) entry which is preliminary data.</text>
</comment>
<organism evidence="2 3">
    <name type="scientific">Glomus cerebriforme</name>
    <dbReference type="NCBI Taxonomy" id="658196"/>
    <lineage>
        <taxon>Eukaryota</taxon>
        <taxon>Fungi</taxon>
        <taxon>Fungi incertae sedis</taxon>
        <taxon>Mucoromycota</taxon>
        <taxon>Glomeromycotina</taxon>
        <taxon>Glomeromycetes</taxon>
        <taxon>Glomerales</taxon>
        <taxon>Glomeraceae</taxon>
        <taxon>Glomus</taxon>
    </lineage>
</organism>
<feature type="transmembrane region" description="Helical" evidence="1">
    <location>
        <begin position="12"/>
        <end position="31"/>
    </location>
</feature>